<organism evidence="3 4">
    <name type="scientific">Molorchus minor</name>
    <dbReference type="NCBI Taxonomy" id="1323400"/>
    <lineage>
        <taxon>Eukaryota</taxon>
        <taxon>Metazoa</taxon>
        <taxon>Ecdysozoa</taxon>
        <taxon>Arthropoda</taxon>
        <taxon>Hexapoda</taxon>
        <taxon>Insecta</taxon>
        <taxon>Pterygota</taxon>
        <taxon>Neoptera</taxon>
        <taxon>Endopterygota</taxon>
        <taxon>Coleoptera</taxon>
        <taxon>Polyphaga</taxon>
        <taxon>Cucujiformia</taxon>
        <taxon>Chrysomeloidea</taxon>
        <taxon>Cerambycidae</taxon>
        <taxon>Lamiinae</taxon>
        <taxon>Monochamini</taxon>
        <taxon>Molorchus</taxon>
    </lineage>
</organism>
<name>A0ABQ9J6C1_9CUCU</name>
<evidence type="ECO:0000313" key="4">
    <source>
        <dbReference type="Proteomes" id="UP001162164"/>
    </source>
</evidence>
<dbReference type="Proteomes" id="UP001162164">
    <property type="component" value="Unassembled WGS sequence"/>
</dbReference>
<keyword evidence="2" id="KW-0812">Transmembrane</keyword>
<feature type="transmembrane region" description="Helical" evidence="2">
    <location>
        <begin position="36"/>
        <end position="58"/>
    </location>
</feature>
<gene>
    <name evidence="3" type="ORF">NQ317_014253</name>
</gene>
<evidence type="ECO:0000256" key="1">
    <source>
        <dbReference type="SAM" id="MobiDB-lite"/>
    </source>
</evidence>
<proteinExistence type="predicted"/>
<keyword evidence="2" id="KW-1133">Transmembrane helix</keyword>
<feature type="compositionally biased region" description="Polar residues" evidence="1">
    <location>
        <begin position="1"/>
        <end position="18"/>
    </location>
</feature>
<protein>
    <submittedName>
        <fullName evidence="3">Uncharacterized protein</fullName>
    </submittedName>
</protein>
<evidence type="ECO:0000313" key="3">
    <source>
        <dbReference type="EMBL" id="KAJ8973528.1"/>
    </source>
</evidence>
<accession>A0ABQ9J6C1</accession>
<comment type="caution">
    <text evidence="3">The sequence shown here is derived from an EMBL/GenBank/DDBJ whole genome shotgun (WGS) entry which is preliminary data.</text>
</comment>
<dbReference type="EMBL" id="JAPWTJ010001156">
    <property type="protein sequence ID" value="KAJ8973528.1"/>
    <property type="molecule type" value="Genomic_DNA"/>
</dbReference>
<feature type="region of interest" description="Disordered" evidence="1">
    <location>
        <begin position="1"/>
        <end position="23"/>
    </location>
</feature>
<keyword evidence="4" id="KW-1185">Reference proteome</keyword>
<keyword evidence="2" id="KW-0472">Membrane</keyword>
<evidence type="ECO:0000256" key="2">
    <source>
        <dbReference type="SAM" id="Phobius"/>
    </source>
</evidence>
<sequence length="150" mass="16946">MPSQEDTMRESTSGSNSKDAMFEPKPKPKMIRVLTVIAYVLSVSMAAILLSIYYIFIWEGQPQIGSRRSSYDMLIDQNDSIGYEGPISSRYISDDRESLVNTSTFSTSTNTYHLDDLRIVNGSEIFYEVDNTTTTMEIQRATNETEIGNN</sequence>
<dbReference type="Pfam" id="PF15018">
    <property type="entry name" value="InaF-motif"/>
    <property type="match status" value="1"/>
</dbReference>
<dbReference type="InterPro" id="IPR029162">
    <property type="entry name" value="InaF-motif"/>
</dbReference>
<dbReference type="PANTHER" id="PTHR34929:SF1">
    <property type="entry name" value="INAF MOTIF CONTAINING 2"/>
    <property type="match status" value="1"/>
</dbReference>
<reference evidence="3" key="1">
    <citation type="journal article" date="2023" name="Insect Mol. Biol.">
        <title>Genome sequencing provides insights into the evolution of gene families encoding plant cell wall-degrading enzymes in longhorned beetles.</title>
        <authorList>
            <person name="Shin N.R."/>
            <person name="Okamura Y."/>
            <person name="Kirsch R."/>
            <person name="Pauchet Y."/>
        </authorList>
    </citation>
    <scope>NUCLEOTIDE SEQUENCE</scope>
    <source>
        <strain evidence="3">MMC_N1</strain>
    </source>
</reference>
<dbReference type="PANTHER" id="PTHR34929">
    <property type="entry name" value="ZGC:153157"/>
    <property type="match status" value="1"/>
</dbReference>